<dbReference type="EMBL" id="AP025739">
    <property type="protein sequence ID" value="BDI32873.1"/>
    <property type="molecule type" value="Genomic_DNA"/>
</dbReference>
<evidence type="ECO:0000313" key="1">
    <source>
        <dbReference type="EMBL" id="BDI32873.1"/>
    </source>
</evidence>
<sequence>MEMIDSSNDSPAPKRLRISEAAPDAEAKTATVGARAASSRLVSLDAFRGLTIFGMLLVNNIALDTATPKQLTHADWNQGVQFADLVFPWFLLIVGVAIPFADASSRAKGWSWWARAGKILRRTIALVLLGCLIDSSIAHQPILDLGVLQIIGLAYLLAALAYSLPLIGRALLVAVLLGGHGAFLQFAPVPGCGPGIQAQTCNVVDYINQHSLQQFHLSGLLSAIPTAALALIGAGIGDLLRRDRLTPARKVVWLIGCGVALAAMGWLWGYWLPMNKAVWSGSYILYTGGLGVVTLAFFYALLDARGWSRIALPLTVLGANAITAYVAPILFKVYILQSWMWTLADGTRVPLQQAMLHSAVAELGPVGGGVAYTAGYIAVCWLVLTYLYRRGVFLRV</sequence>
<dbReference type="PANTHER" id="PTHR31061:SF24">
    <property type="entry name" value="LD22376P"/>
    <property type="match status" value="1"/>
</dbReference>
<proteinExistence type="predicted"/>
<accession>A0A402CPQ4</accession>
<keyword evidence="2" id="KW-1185">Reference proteome</keyword>
<dbReference type="AlphaFoldDB" id="A0A402CPQ4"/>
<dbReference type="InterPro" id="IPR012429">
    <property type="entry name" value="HGSNAT_cat"/>
</dbReference>
<name>A0A402CPQ4_9BACT</name>
<organism evidence="1 2">
    <name type="scientific">Capsulimonas corticalis</name>
    <dbReference type="NCBI Taxonomy" id="2219043"/>
    <lineage>
        <taxon>Bacteria</taxon>
        <taxon>Bacillati</taxon>
        <taxon>Armatimonadota</taxon>
        <taxon>Armatimonadia</taxon>
        <taxon>Capsulimonadales</taxon>
        <taxon>Capsulimonadaceae</taxon>
        <taxon>Capsulimonas</taxon>
    </lineage>
</organism>
<reference evidence="1 2" key="1">
    <citation type="journal article" date="2019" name="Int. J. Syst. Evol. Microbiol.">
        <title>Capsulimonas corticalis gen. nov., sp. nov., an aerobic capsulated bacterium, of a novel bacterial order, Capsulimonadales ord. nov., of the class Armatimonadia of the phylum Armatimonadetes.</title>
        <authorList>
            <person name="Li J."/>
            <person name="Kudo C."/>
            <person name="Tonouchi A."/>
        </authorList>
    </citation>
    <scope>NUCLEOTIDE SEQUENCE [LARGE SCALE GENOMIC DNA]</scope>
    <source>
        <strain evidence="1 2">AX-7</strain>
    </source>
</reference>
<dbReference type="Proteomes" id="UP000287394">
    <property type="component" value="Chromosome"/>
</dbReference>
<gene>
    <name evidence="1" type="ORF">CCAX7_49240</name>
</gene>
<dbReference type="KEGG" id="ccot:CCAX7_49240"/>
<dbReference type="PANTHER" id="PTHR31061">
    <property type="entry name" value="LD22376P"/>
    <property type="match status" value="1"/>
</dbReference>
<dbReference type="Pfam" id="PF07786">
    <property type="entry name" value="HGSNAT_cat"/>
    <property type="match status" value="1"/>
</dbReference>
<evidence type="ECO:0000313" key="2">
    <source>
        <dbReference type="Proteomes" id="UP000287394"/>
    </source>
</evidence>
<protein>
    <submittedName>
        <fullName evidence="1">Uncharacterized protein</fullName>
    </submittedName>
</protein>